<dbReference type="Proteomes" id="UP001152795">
    <property type="component" value="Unassembled WGS sequence"/>
</dbReference>
<dbReference type="GO" id="GO:0015279">
    <property type="term" value="F:store-operated calcium channel activity"/>
    <property type="evidence" value="ECO:0007669"/>
    <property type="project" value="TreeGrafter"/>
</dbReference>
<protein>
    <submittedName>
        <fullName evidence="5">Short transient receptor potential channel 5-like isoform X2</fullName>
    </submittedName>
</protein>
<evidence type="ECO:0000256" key="1">
    <source>
        <dbReference type="ARBA" id="ARBA00022448"/>
    </source>
</evidence>
<dbReference type="InterPro" id="IPR013555">
    <property type="entry name" value="TRP_dom"/>
</dbReference>
<reference evidence="5" key="1">
    <citation type="submission" date="2020-04" db="EMBL/GenBank/DDBJ databases">
        <authorList>
            <person name="Alioto T."/>
            <person name="Alioto T."/>
            <person name="Gomez Garrido J."/>
        </authorList>
    </citation>
    <scope>NUCLEOTIDE SEQUENCE</scope>
    <source>
        <strain evidence="5">A484AB</strain>
    </source>
</reference>
<keyword evidence="1" id="KW-0813">Transport</keyword>
<dbReference type="AlphaFoldDB" id="A0A6S7J7T2"/>
<evidence type="ECO:0000256" key="3">
    <source>
        <dbReference type="ARBA" id="ARBA00023065"/>
    </source>
</evidence>
<dbReference type="Gene3D" id="1.25.40.20">
    <property type="entry name" value="Ankyrin repeat-containing domain"/>
    <property type="match status" value="1"/>
</dbReference>
<dbReference type="InterPro" id="IPR002110">
    <property type="entry name" value="Ankyrin_rpt"/>
</dbReference>
<dbReference type="SMART" id="SM00248">
    <property type="entry name" value="ANK"/>
    <property type="match status" value="3"/>
</dbReference>
<evidence type="ECO:0000256" key="2">
    <source>
        <dbReference type="ARBA" id="ARBA00022737"/>
    </source>
</evidence>
<dbReference type="InterPro" id="IPR002153">
    <property type="entry name" value="TRPC_channel"/>
</dbReference>
<accession>A0A6S7J7T2</accession>
<dbReference type="GO" id="GO:0005886">
    <property type="term" value="C:plasma membrane"/>
    <property type="evidence" value="ECO:0007669"/>
    <property type="project" value="TreeGrafter"/>
</dbReference>
<dbReference type="SUPFAM" id="SSF48403">
    <property type="entry name" value="Ankyrin repeat"/>
    <property type="match status" value="1"/>
</dbReference>
<comment type="caution">
    <text evidence="5">The sequence shown here is derived from an EMBL/GenBank/DDBJ whole genome shotgun (WGS) entry which is preliminary data.</text>
</comment>
<gene>
    <name evidence="5" type="ORF">PACLA_8A035186</name>
</gene>
<organism evidence="5 6">
    <name type="scientific">Paramuricea clavata</name>
    <name type="common">Red gorgonian</name>
    <name type="synonym">Violescent sea-whip</name>
    <dbReference type="NCBI Taxonomy" id="317549"/>
    <lineage>
        <taxon>Eukaryota</taxon>
        <taxon>Metazoa</taxon>
        <taxon>Cnidaria</taxon>
        <taxon>Anthozoa</taxon>
        <taxon>Octocorallia</taxon>
        <taxon>Malacalcyonacea</taxon>
        <taxon>Plexauridae</taxon>
        <taxon>Paramuricea</taxon>
    </lineage>
</organism>
<feature type="non-terminal residue" evidence="5">
    <location>
        <position position="1"/>
    </location>
</feature>
<evidence type="ECO:0000313" key="5">
    <source>
        <dbReference type="EMBL" id="CAB4026608.1"/>
    </source>
</evidence>
<dbReference type="EMBL" id="CACRXK020014303">
    <property type="protein sequence ID" value="CAB4026608.1"/>
    <property type="molecule type" value="Genomic_DNA"/>
</dbReference>
<dbReference type="PROSITE" id="PS50088">
    <property type="entry name" value="ANK_REPEAT"/>
    <property type="match status" value="1"/>
</dbReference>
<proteinExistence type="predicted"/>
<keyword evidence="4" id="KW-0407">Ion channel</keyword>
<evidence type="ECO:0000256" key="4">
    <source>
        <dbReference type="ARBA" id="ARBA00023303"/>
    </source>
</evidence>
<keyword evidence="3" id="KW-0406">Ion transport</keyword>
<dbReference type="GO" id="GO:0034703">
    <property type="term" value="C:cation channel complex"/>
    <property type="evidence" value="ECO:0007669"/>
    <property type="project" value="TreeGrafter"/>
</dbReference>
<dbReference type="Pfam" id="PF08344">
    <property type="entry name" value="TRP_2"/>
    <property type="match status" value="1"/>
</dbReference>
<dbReference type="PROSITE" id="PS50297">
    <property type="entry name" value="ANK_REP_REGION"/>
    <property type="match status" value="1"/>
</dbReference>
<dbReference type="Pfam" id="PF12796">
    <property type="entry name" value="Ank_2"/>
    <property type="match status" value="1"/>
</dbReference>
<sequence>MSFPTAPDSNIETDKRRLHGRISEKPASNVAEFFDAVKSGNIDLVKSKLDDTNNPVNINAMNSDGETALQIAAKNSNFEIMKELLAKKANLKNALLQCIIENDLECVKILLANKPGDIEISKDSYITPIILAAQLGHYDIVDFFIQNNCVIEEPHGCECACEKECEEKSHMFRSQIAINRFRGLSNPVYMCLRYLKTEGSNDDPLTRAFDLNTKVRERASHEPELKKEYLKISERCKRFATDLYNGCQSMNEIASLLDIDEDKLIHDCRDKRLNGGNRDCVVKKLRTAVKSGHIEFVAHPLNQQLLNTAVYSGVPRKIYGMPFKYKVPLFLLYTVIFPLLVLFYIVTPDNTVSKMMKTPYFKFISHISQFIMFQCLIAASALRDTRGATVIEYLIFITVFGMMFQEGIKISKDGFKYIFNWWNGVTAIMLTLLVLAGLSWIVGVAIIGRLPVVNYSLPQFAESKVGYQFLFVGNSCFSMAIVASVFYLFELCQVNHVIGPLQLSLFRMLQDVLKFLLFFGAIFLAFVIAIRNLYSHYHSIQEEIAEHNNKNNSMVAETNHRFST</sequence>
<keyword evidence="2" id="KW-0677">Repeat</keyword>
<dbReference type="SMART" id="SM01420">
    <property type="entry name" value="TRP_2"/>
    <property type="match status" value="1"/>
</dbReference>
<dbReference type="PANTHER" id="PTHR10117">
    <property type="entry name" value="TRANSIENT RECEPTOR POTENTIAL CHANNEL"/>
    <property type="match status" value="1"/>
</dbReference>
<dbReference type="GO" id="GO:0051480">
    <property type="term" value="P:regulation of cytosolic calcium ion concentration"/>
    <property type="evidence" value="ECO:0007669"/>
    <property type="project" value="TreeGrafter"/>
</dbReference>
<dbReference type="GO" id="GO:0070679">
    <property type="term" value="F:inositol 1,4,5 trisphosphate binding"/>
    <property type="evidence" value="ECO:0007669"/>
    <property type="project" value="TreeGrafter"/>
</dbReference>
<evidence type="ECO:0000313" key="6">
    <source>
        <dbReference type="Proteomes" id="UP001152795"/>
    </source>
</evidence>
<keyword evidence="6" id="KW-1185">Reference proteome</keyword>
<dbReference type="InterPro" id="IPR036770">
    <property type="entry name" value="Ankyrin_rpt-contain_sf"/>
</dbReference>
<dbReference type="PANTHER" id="PTHR10117:SF54">
    <property type="entry name" value="TRANSIENT RECEPTOR POTENTIAL-GAMMA PROTEIN"/>
    <property type="match status" value="1"/>
</dbReference>
<keyword evidence="5" id="KW-0675">Receptor</keyword>
<name>A0A6S7J7T2_PARCT</name>
<dbReference type="OrthoDB" id="5969783at2759"/>